<evidence type="ECO:0000256" key="6">
    <source>
        <dbReference type="ARBA" id="ARBA00025923"/>
    </source>
</evidence>
<gene>
    <name evidence="10" type="ORF">F6X53_17440</name>
</gene>
<proteinExistence type="inferred from homology"/>
<keyword evidence="3 7" id="KW-0067">ATP-binding</keyword>
<dbReference type="EMBL" id="VZZK01000018">
    <property type="protein sequence ID" value="KAB1077743.1"/>
    <property type="molecule type" value="Genomic_DNA"/>
</dbReference>
<feature type="compositionally biased region" description="Low complexity" evidence="8">
    <location>
        <begin position="380"/>
        <end position="394"/>
    </location>
</feature>
<evidence type="ECO:0000256" key="1">
    <source>
        <dbReference type="ARBA" id="ARBA00006474"/>
    </source>
</evidence>
<feature type="region of interest" description="Disordered" evidence="8">
    <location>
        <begin position="1"/>
        <end position="28"/>
    </location>
</feature>
<accession>A0A6L3SZV2</accession>
<feature type="compositionally biased region" description="Basic and acidic residues" evidence="8">
    <location>
        <begin position="1071"/>
        <end position="1090"/>
    </location>
</feature>
<dbReference type="GO" id="GO:0005524">
    <property type="term" value="F:ATP binding"/>
    <property type="evidence" value="ECO:0007669"/>
    <property type="project" value="UniProtKB-UniRule"/>
</dbReference>
<feature type="domain" description="FtsK" evidence="9">
    <location>
        <begin position="786"/>
        <end position="1005"/>
    </location>
</feature>
<dbReference type="Proteomes" id="UP000474159">
    <property type="component" value="Unassembled WGS sequence"/>
</dbReference>
<evidence type="ECO:0000256" key="3">
    <source>
        <dbReference type="ARBA" id="ARBA00022840"/>
    </source>
</evidence>
<feature type="region of interest" description="Disordered" evidence="8">
    <location>
        <begin position="377"/>
        <end position="398"/>
    </location>
</feature>
<feature type="region of interest" description="Disordered" evidence="8">
    <location>
        <begin position="431"/>
        <end position="456"/>
    </location>
</feature>
<evidence type="ECO:0000313" key="11">
    <source>
        <dbReference type="Proteomes" id="UP000474159"/>
    </source>
</evidence>
<feature type="compositionally biased region" description="Basic and acidic residues" evidence="8">
    <location>
        <begin position="10"/>
        <end position="22"/>
    </location>
</feature>
<comment type="function">
    <text evidence="5">Essential cell division protein that coordinates cell division and chromosome segregation. The N-terminus is involved in assembly of the cell-division machinery. The C-terminus functions as a DNA motor that moves dsDNA in an ATP-dependent manner towards the dif recombination site, which is located within the replication terminus region. Translocation stops specifically at Xer-dif sites, where FtsK interacts with the Xer recombinase, allowing activation of chromosome unlinking by recombination. FtsK orienting polar sequences (KOPS) guide the direction of DNA translocation. FtsK can remove proteins from DNA as it translocates, but translocation stops specifically at XerCD-dif site, thereby preventing removal of XerC and XerD from dif.</text>
</comment>
<dbReference type="PANTHER" id="PTHR22683:SF41">
    <property type="entry name" value="DNA TRANSLOCASE FTSK"/>
    <property type="match status" value="1"/>
</dbReference>
<dbReference type="Gene3D" id="3.30.980.40">
    <property type="match status" value="1"/>
</dbReference>
<sequence length="1191" mass="126369">MRASGRPPYSHRDPSRPGRGGDRSGLSIGALAHRLMSLRASLTRRLAGAPPRPSYAIAGTRPAPSWLTAPHAMIGRGPDEMQDSDEAPLRSARQQGAGEPRYEPPRREATGSAWPAPAPSAQAWSAQLWPAQLWPAEVFDDRASLDMLAPAARPQSRIDVAASSPGVLIRSPRRPAAITPEAEMPGLEAPMMAAMTGAMTGAMPAYAAEPERPAVRYTRTPDTVLHERRQRALDAERAALAQAQAEAQAATLALEAERAATERAAQEAAEAASAEPPVPLWRQPFVPPPGVRFFRTPDRRPARPPAVDASAHVPEAASASLAASAPQAVQAPLAVQAPQATPERDWSEVPDWSDMQPWFEGQDWSAMEAWAAIQTGAETPAEPSADRAAAPDSDASSERFVSVPLDISLLRALPPGPVYVLDRLVRFDGTRLPRPAHGQDNGQGNGQDNGQDKGQDHAVTIDGQAQEIPAPASIRPALSLVFGPGTDFAARPEAVMPAAAPAPAPRPRPVSAMAARAAIRGIEPPAPVSEAQGIAPAGAPGPAPLPLTTLARPVAVPVAALPIAPRPVLLRGKAAPEAPAPEPVATSEPAPASEPVEAAPEPIEAAAEPTPLPAQAIPLIAPRAILPEPRSTLIPAGRHLAVATIQNDDYEHPSLELLAMPEASEGEEVDADVLEQNALNLQQTVQDFGVRGDILAVRPGPVVTLYELEPAPGTKSSRVIGLSDDIARSMSAVSARVAVVPGRNVIGIELPNETRETVYLRELLASPDFSVSKHKLALCLGKNIGGEPIIADLARMPHLLVAGTTGSGKSVAINTMILSLLYRLKPEECRLIMVDPKMLELSVYDGIPHLLSPVVIDPKKAVIALKWAVREMEERYKKMSKIGVRNIDGYNARMAEARAKGEVILRTVPAGFNRETGEAVFEQEAMDLSALPYIVIVVDEMADLMMVAGKEIEGAIQRLAQMARAAGIHLIMATQRPSVDVITGTIKANFPTRISFQVTSKIDSRTILGEMGAEQLLGQGDMLFMAGGGRTTRVHGPFCSDAEVESVVAHLKRQGRPAYLEAVTADDGSGETEKGAKGSKAERAERAERQEEPEEAEVAVFDVGSFVASGGGEAGGDLYEQAIQVVLRDKKASTSYIQRRLQIGYNRAASIMERMEIEGIVGPANHAGKREILVEGGPSAMMSGGMMYDDD</sequence>
<keyword evidence="11" id="KW-1185">Reference proteome</keyword>
<organism evidence="10 11">
    <name type="scientific">Methylobacterium soli</name>
    <dbReference type="NCBI Taxonomy" id="553447"/>
    <lineage>
        <taxon>Bacteria</taxon>
        <taxon>Pseudomonadati</taxon>
        <taxon>Pseudomonadota</taxon>
        <taxon>Alphaproteobacteria</taxon>
        <taxon>Hyphomicrobiales</taxon>
        <taxon>Methylobacteriaceae</taxon>
        <taxon>Methylobacterium</taxon>
    </lineage>
</organism>
<dbReference type="PROSITE" id="PS50901">
    <property type="entry name" value="FTSK"/>
    <property type="match status" value="1"/>
</dbReference>
<dbReference type="SMART" id="SM00843">
    <property type="entry name" value="Ftsk_gamma"/>
    <property type="match status" value="1"/>
</dbReference>
<keyword evidence="2 7" id="KW-0547">Nucleotide-binding</keyword>
<dbReference type="Gene3D" id="3.40.50.300">
    <property type="entry name" value="P-loop containing nucleotide triphosphate hydrolases"/>
    <property type="match status" value="1"/>
</dbReference>
<dbReference type="Pfam" id="PF17854">
    <property type="entry name" value="FtsK_alpha"/>
    <property type="match status" value="1"/>
</dbReference>
<evidence type="ECO:0000313" key="10">
    <source>
        <dbReference type="EMBL" id="KAB1077743.1"/>
    </source>
</evidence>
<dbReference type="AlphaFoldDB" id="A0A6L3SZV2"/>
<name>A0A6L3SZV2_9HYPH</name>
<dbReference type="PANTHER" id="PTHR22683">
    <property type="entry name" value="SPORULATION PROTEIN RELATED"/>
    <property type="match status" value="1"/>
</dbReference>
<keyword evidence="4" id="KW-0238">DNA-binding</keyword>
<evidence type="ECO:0000256" key="4">
    <source>
        <dbReference type="ARBA" id="ARBA00023125"/>
    </source>
</evidence>
<dbReference type="InterPro" id="IPR036388">
    <property type="entry name" value="WH-like_DNA-bd_sf"/>
</dbReference>
<dbReference type="SUPFAM" id="SSF46785">
    <property type="entry name" value="Winged helix' DNA-binding domain"/>
    <property type="match status" value="1"/>
</dbReference>
<comment type="subunit">
    <text evidence="6">Homohexamer. Forms a ring that surrounds DNA.</text>
</comment>
<feature type="binding site" evidence="7">
    <location>
        <begin position="803"/>
        <end position="810"/>
    </location>
    <ligand>
        <name>ATP</name>
        <dbReference type="ChEBI" id="CHEBI:30616"/>
    </ligand>
</feature>
<dbReference type="InterPro" id="IPR002543">
    <property type="entry name" value="FtsK_dom"/>
</dbReference>
<dbReference type="InterPro" id="IPR018541">
    <property type="entry name" value="Ftsk_gamma"/>
</dbReference>
<feature type="compositionally biased region" description="Low complexity" evidence="8">
    <location>
        <begin position="266"/>
        <end position="275"/>
    </location>
</feature>
<feature type="region of interest" description="Disordered" evidence="8">
    <location>
        <begin position="258"/>
        <end position="287"/>
    </location>
</feature>
<dbReference type="InterPro" id="IPR003593">
    <property type="entry name" value="AAA+_ATPase"/>
</dbReference>
<comment type="caution">
    <text evidence="10">The sequence shown here is derived from an EMBL/GenBank/DDBJ whole genome shotgun (WGS) entry which is preliminary data.</text>
</comment>
<dbReference type="Gene3D" id="1.10.10.10">
    <property type="entry name" value="Winged helix-like DNA-binding domain superfamily/Winged helix DNA-binding domain"/>
    <property type="match status" value="1"/>
</dbReference>
<dbReference type="InterPro" id="IPR050206">
    <property type="entry name" value="FtsK/SpoIIIE/SftA"/>
</dbReference>
<dbReference type="InterPro" id="IPR036390">
    <property type="entry name" value="WH_DNA-bd_sf"/>
</dbReference>
<dbReference type="SMART" id="SM00382">
    <property type="entry name" value="AAA"/>
    <property type="match status" value="1"/>
</dbReference>
<evidence type="ECO:0000256" key="5">
    <source>
        <dbReference type="ARBA" id="ARBA00024784"/>
    </source>
</evidence>
<feature type="region of interest" description="Disordered" evidence="8">
    <location>
        <begin position="574"/>
        <end position="601"/>
    </location>
</feature>
<dbReference type="SUPFAM" id="SSF52540">
    <property type="entry name" value="P-loop containing nucleoside triphosphate hydrolases"/>
    <property type="match status" value="1"/>
</dbReference>
<evidence type="ECO:0000259" key="9">
    <source>
        <dbReference type="PROSITE" id="PS50901"/>
    </source>
</evidence>
<dbReference type="Pfam" id="PF09397">
    <property type="entry name" value="FtsK_gamma"/>
    <property type="match status" value="1"/>
</dbReference>
<evidence type="ECO:0000256" key="7">
    <source>
        <dbReference type="PROSITE-ProRule" id="PRU00289"/>
    </source>
</evidence>
<reference evidence="10 11" key="1">
    <citation type="submission" date="2019-09" db="EMBL/GenBank/DDBJ databases">
        <title>YIM 48816 draft genome.</title>
        <authorList>
            <person name="Jiang L."/>
        </authorList>
    </citation>
    <scope>NUCLEOTIDE SEQUENCE [LARGE SCALE GENOMIC DNA]</scope>
    <source>
        <strain evidence="10 11">YIM 48816</strain>
    </source>
</reference>
<dbReference type="RefSeq" id="WP_151001467.1">
    <property type="nucleotide sequence ID" value="NZ_VZZK01000018.1"/>
</dbReference>
<dbReference type="Pfam" id="PF01580">
    <property type="entry name" value="FtsK_SpoIIIE"/>
    <property type="match status" value="1"/>
</dbReference>
<dbReference type="CDD" id="cd01127">
    <property type="entry name" value="TrwB_TraG_TraD_VirD4"/>
    <property type="match status" value="1"/>
</dbReference>
<feature type="region of interest" description="Disordered" evidence="8">
    <location>
        <begin position="1062"/>
        <end position="1096"/>
    </location>
</feature>
<feature type="region of interest" description="Disordered" evidence="8">
    <location>
        <begin position="47"/>
        <end position="118"/>
    </location>
</feature>
<dbReference type="InterPro" id="IPR027417">
    <property type="entry name" value="P-loop_NTPase"/>
</dbReference>
<dbReference type="InterPro" id="IPR041027">
    <property type="entry name" value="FtsK_alpha"/>
</dbReference>
<feature type="compositionally biased region" description="Basic and acidic residues" evidence="8">
    <location>
        <begin position="100"/>
        <end position="109"/>
    </location>
</feature>
<comment type="similarity">
    <text evidence="1">Belongs to the FtsK/SpoIIIE/SftA family.</text>
</comment>
<evidence type="ECO:0000256" key="2">
    <source>
        <dbReference type="ARBA" id="ARBA00022741"/>
    </source>
</evidence>
<dbReference type="GO" id="GO:0003677">
    <property type="term" value="F:DNA binding"/>
    <property type="evidence" value="ECO:0007669"/>
    <property type="project" value="UniProtKB-KW"/>
</dbReference>
<protein>
    <submittedName>
        <fullName evidence="10">DNA translocase FtsK</fullName>
    </submittedName>
</protein>
<evidence type="ECO:0000256" key="8">
    <source>
        <dbReference type="SAM" id="MobiDB-lite"/>
    </source>
</evidence>
<dbReference type="OrthoDB" id="9807790at2"/>